<accession>M7PPD6</accession>
<gene>
    <name evidence="3" type="ORF">MPL1_11018</name>
</gene>
<feature type="signal peptide" evidence="2">
    <location>
        <begin position="1"/>
        <end position="22"/>
    </location>
</feature>
<feature type="region of interest" description="Disordered" evidence="1">
    <location>
        <begin position="24"/>
        <end position="91"/>
    </location>
</feature>
<reference evidence="3 4" key="1">
    <citation type="journal article" date="2013" name="Genome Announc.">
        <title>Draft Genome Sequence of Methylophaga lonarensis MPLT, a Haloalkaliphilic (Non-Methane-Utilizing) Methylotroph.</title>
        <authorList>
            <person name="Shetty S.A."/>
            <person name="Marathe N.P."/>
            <person name="Munot H."/>
            <person name="Antony C.P."/>
            <person name="Dhotre D.P."/>
            <person name="Murrell J.C."/>
            <person name="Shouche Y.S."/>
        </authorList>
    </citation>
    <scope>NUCLEOTIDE SEQUENCE [LARGE SCALE GENOMIC DNA]</scope>
    <source>
        <strain evidence="3 4">MPL</strain>
    </source>
</reference>
<comment type="caution">
    <text evidence="3">The sequence shown here is derived from an EMBL/GenBank/DDBJ whole genome shotgun (WGS) entry which is preliminary data.</text>
</comment>
<name>M7PPD6_9GAMM</name>
<feature type="chain" id="PRO_5004082980" evidence="2">
    <location>
        <begin position="23"/>
        <end position="91"/>
    </location>
</feature>
<sequence>MLKQGFYTAVLTAMFATTPVLADKHGADGAKHPAHQMDESVAPQGKDAVKQHGEYQWKDNKDKDKNKRYRKNQEHPAHQMDERDRLRDRGM</sequence>
<protein>
    <submittedName>
        <fullName evidence="3">Uncharacterized protein</fullName>
    </submittedName>
</protein>
<proteinExistence type="predicted"/>
<evidence type="ECO:0000256" key="2">
    <source>
        <dbReference type="SAM" id="SignalP"/>
    </source>
</evidence>
<dbReference type="OrthoDB" id="9967659at2"/>
<evidence type="ECO:0000313" key="3">
    <source>
        <dbReference type="EMBL" id="EMR12304.1"/>
    </source>
</evidence>
<feature type="compositionally biased region" description="Basic and acidic residues" evidence="1">
    <location>
        <begin position="47"/>
        <end position="91"/>
    </location>
</feature>
<dbReference type="STRING" id="1286106.MPL1_11018"/>
<evidence type="ECO:0000313" key="4">
    <source>
        <dbReference type="Proteomes" id="UP000012019"/>
    </source>
</evidence>
<evidence type="ECO:0000256" key="1">
    <source>
        <dbReference type="SAM" id="MobiDB-lite"/>
    </source>
</evidence>
<feature type="compositionally biased region" description="Basic and acidic residues" evidence="1">
    <location>
        <begin position="24"/>
        <end position="38"/>
    </location>
</feature>
<dbReference type="AlphaFoldDB" id="M7PPD6"/>
<dbReference type="EMBL" id="APHR01000060">
    <property type="protein sequence ID" value="EMR12304.1"/>
    <property type="molecule type" value="Genomic_DNA"/>
</dbReference>
<dbReference type="PATRIC" id="fig|1286106.3.peg.2206"/>
<keyword evidence="4" id="KW-1185">Reference proteome</keyword>
<keyword evidence="2" id="KW-0732">Signal</keyword>
<dbReference type="RefSeq" id="WP_009727162.1">
    <property type="nucleotide sequence ID" value="NZ_APHR01000060.1"/>
</dbReference>
<organism evidence="3 4">
    <name type="scientific">Methylophaga lonarensis MPL</name>
    <dbReference type="NCBI Taxonomy" id="1286106"/>
    <lineage>
        <taxon>Bacteria</taxon>
        <taxon>Pseudomonadati</taxon>
        <taxon>Pseudomonadota</taxon>
        <taxon>Gammaproteobacteria</taxon>
        <taxon>Thiotrichales</taxon>
        <taxon>Piscirickettsiaceae</taxon>
        <taxon>Methylophaga</taxon>
    </lineage>
</organism>
<dbReference type="Proteomes" id="UP000012019">
    <property type="component" value="Unassembled WGS sequence"/>
</dbReference>